<dbReference type="EnsemblPlants" id="KQK19592">
    <property type="protein sequence ID" value="KQK19592"/>
    <property type="gene ID" value="BRADI_1g49202v3"/>
</dbReference>
<dbReference type="AlphaFoldDB" id="A0A0Q3L8Y2"/>
<keyword evidence="3" id="KW-1185">Reference proteome</keyword>
<evidence type="ECO:0000313" key="3">
    <source>
        <dbReference type="Proteomes" id="UP000008810"/>
    </source>
</evidence>
<dbReference type="Proteomes" id="UP000008810">
    <property type="component" value="Chromosome 1"/>
</dbReference>
<dbReference type="Gramene" id="KQK19593">
    <property type="protein sequence ID" value="KQK19593"/>
    <property type="gene ID" value="BRADI_1g49202v3"/>
</dbReference>
<name>A0A0Q3L8Y2_BRADI</name>
<proteinExistence type="predicted"/>
<reference evidence="1" key="2">
    <citation type="submission" date="2017-06" db="EMBL/GenBank/DDBJ databases">
        <title>WGS assembly of Brachypodium distachyon.</title>
        <authorList>
            <consortium name="The International Brachypodium Initiative"/>
            <person name="Lucas S."/>
            <person name="Harmon-Smith M."/>
            <person name="Lail K."/>
            <person name="Tice H."/>
            <person name="Grimwood J."/>
            <person name="Bruce D."/>
            <person name="Barry K."/>
            <person name="Shu S."/>
            <person name="Lindquist E."/>
            <person name="Wang M."/>
            <person name="Pitluck S."/>
            <person name="Vogel J.P."/>
            <person name="Garvin D.F."/>
            <person name="Mockler T.C."/>
            <person name="Schmutz J."/>
            <person name="Rokhsar D."/>
            <person name="Bevan M.W."/>
        </authorList>
    </citation>
    <scope>NUCLEOTIDE SEQUENCE</scope>
    <source>
        <strain evidence="1">Bd21</strain>
    </source>
</reference>
<reference evidence="1 2" key="1">
    <citation type="journal article" date="2010" name="Nature">
        <title>Genome sequencing and analysis of the model grass Brachypodium distachyon.</title>
        <authorList>
            <consortium name="International Brachypodium Initiative"/>
        </authorList>
    </citation>
    <scope>NUCLEOTIDE SEQUENCE [LARGE SCALE GENOMIC DNA]</scope>
    <source>
        <strain evidence="1">Bd21</strain>
        <strain evidence="2">cv. Bd21</strain>
    </source>
</reference>
<gene>
    <name evidence="2" type="primary">LOC104581647</name>
    <name evidence="1" type="ORF">BRADI_1g49202v3</name>
</gene>
<dbReference type="Gramene" id="KQK19592">
    <property type="protein sequence ID" value="KQK19592"/>
    <property type="gene ID" value="BRADI_1g49202v3"/>
</dbReference>
<evidence type="ECO:0000313" key="2">
    <source>
        <dbReference type="EnsemblPlants" id="KQK19592"/>
    </source>
</evidence>
<dbReference type="KEGG" id="bdi:104581647"/>
<accession>A0A0Q3L8Y2</accession>
<protein>
    <submittedName>
        <fullName evidence="1 2">Uncharacterized protein</fullName>
    </submittedName>
</protein>
<dbReference type="EMBL" id="CM000880">
    <property type="protein sequence ID" value="KQK19593.1"/>
    <property type="molecule type" value="Genomic_DNA"/>
</dbReference>
<sequence length="193" mass="21013">MLQHLVTMRAQHVDAIKALPAGAVLVELLGVEAVHAQHSDGVEQQLLNAEAVHALPPGAVLAQPLLDVEAVLPGESQQVKDEPVVLPGESQQIDHGPVRDEFAILASHGDLIAEDSYEEDEEENTIVKKKLKVPQSNDVGSVNSLAGERGETFLPTFKDEKKDEMFPPLGTFLHFMNPHAFARDGSIIPRKQE</sequence>
<dbReference type="EMBL" id="CM000880">
    <property type="protein sequence ID" value="KQK19592.1"/>
    <property type="molecule type" value="Genomic_DNA"/>
</dbReference>
<dbReference type="EnsemblPlants" id="KQK19593">
    <property type="protein sequence ID" value="KQK19593"/>
    <property type="gene ID" value="BRADI_1g49202v3"/>
</dbReference>
<dbReference type="RefSeq" id="XP_010228029.1">
    <property type="nucleotide sequence ID" value="XM_010229727.3"/>
</dbReference>
<organism evidence="1">
    <name type="scientific">Brachypodium distachyon</name>
    <name type="common">Purple false brome</name>
    <name type="synonym">Trachynia distachya</name>
    <dbReference type="NCBI Taxonomy" id="15368"/>
    <lineage>
        <taxon>Eukaryota</taxon>
        <taxon>Viridiplantae</taxon>
        <taxon>Streptophyta</taxon>
        <taxon>Embryophyta</taxon>
        <taxon>Tracheophyta</taxon>
        <taxon>Spermatophyta</taxon>
        <taxon>Magnoliopsida</taxon>
        <taxon>Liliopsida</taxon>
        <taxon>Poales</taxon>
        <taxon>Poaceae</taxon>
        <taxon>BOP clade</taxon>
        <taxon>Pooideae</taxon>
        <taxon>Stipodae</taxon>
        <taxon>Brachypodieae</taxon>
        <taxon>Brachypodium</taxon>
    </lineage>
</organism>
<dbReference type="GeneID" id="104581647"/>
<reference evidence="2" key="3">
    <citation type="submission" date="2018-08" db="UniProtKB">
        <authorList>
            <consortium name="EnsemblPlants"/>
        </authorList>
    </citation>
    <scope>IDENTIFICATION</scope>
    <source>
        <strain evidence="2">cv. Bd21</strain>
    </source>
</reference>
<evidence type="ECO:0000313" key="1">
    <source>
        <dbReference type="EMBL" id="KQK19593.1"/>
    </source>
</evidence>